<sequence length="103" mass="11946">MKRETVFETVVLRMLSASKTDVLRNPRQLDLLKSKQTCPCCNKEMGAKDLEDHIDGQACVCNNYQCNDYKTAIFVIQDSLFVDFRLSLQYLFLFIYCWASSNT</sequence>
<reference evidence="1 2" key="1">
    <citation type="journal article" date="2020" name="Genome Biol. Evol.">
        <title>Comparative genomics of strictly vertically transmitted, feminizing microsporidia endosymbionts of amphipod crustaceans.</title>
        <authorList>
            <person name="Cormier A."/>
            <person name="Chebbi M.A."/>
            <person name="Giraud I."/>
            <person name="Wattier R."/>
            <person name="Teixeira M."/>
            <person name="Gilbert C."/>
            <person name="Rigaud T."/>
            <person name="Cordaux R."/>
        </authorList>
    </citation>
    <scope>NUCLEOTIDE SEQUENCE [LARGE SCALE GENOMIC DNA]</scope>
    <source>
        <strain evidence="1 2">Ou3-Ou53</strain>
    </source>
</reference>
<protein>
    <submittedName>
        <fullName evidence="1">Uncharacterized protein</fullName>
    </submittedName>
</protein>
<dbReference type="EMBL" id="SBJO01000015">
    <property type="protein sequence ID" value="KAF9764594.1"/>
    <property type="molecule type" value="Genomic_DNA"/>
</dbReference>
<dbReference type="AlphaFoldDB" id="A0A9P6L0D0"/>
<keyword evidence="2" id="KW-1185">Reference proteome</keyword>
<evidence type="ECO:0000313" key="1">
    <source>
        <dbReference type="EMBL" id="KAF9764594.1"/>
    </source>
</evidence>
<organism evidence="1 2">
    <name type="scientific">Nosema granulosis</name>
    <dbReference type="NCBI Taxonomy" id="83296"/>
    <lineage>
        <taxon>Eukaryota</taxon>
        <taxon>Fungi</taxon>
        <taxon>Fungi incertae sedis</taxon>
        <taxon>Microsporidia</taxon>
        <taxon>Nosematidae</taxon>
        <taxon>Nosema</taxon>
    </lineage>
</organism>
<dbReference type="Proteomes" id="UP000740883">
    <property type="component" value="Unassembled WGS sequence"/>
</dbReference>
<proteinExistence type="predicted"/>
<evidence type="ECO:0000313" key="2">
    <source>
        <dbReference type="Proteomes" id="UP000740883"/>
    </source>
</evidence>
<comment type="caution">
    <text evidence="1">The sequence shown here is derived from an EMBL/GenBank/DDBJ whole genome shotgun (WGS) entry which is preliminary data.</text>
</comment>
<name>A0A9P6L0D0_9MICR</name>
<accession>A0A9P6L0D0</accession>
<dbReference type="OrthoDB" id="10375870at2759"/>
<gene>
    <name evidence="1" type="ORF">NGRA_0423</name>
</gene>